<dbReference type="Proteomes" id="UP001224428">
    <property type="component" value="Unassembled WGS sequence"/>
</dbReference>
<evidence type="ECO:0000256" key="4">
    <source>
        <dbReference type="ARBA" id="ARBA00022741"/>
    </source>
</evidence>
<evidence type="ECO:0000256" key="9">
    <source>
        <dbReference type="ARBA" id="ARBA00023136"/>
    </source>
</evidence>
<gene>
    <name evidence="14" type="ORF">QLQ80_00440</name>
</gene>
<keyword evidence="15" id="KW-1185">Reference proteome</keyword>
<dbReference type="InterPro" id="IPR003593">
    <property type="entry name" value="AAA+_ATPase"/>
</dbReference>
<organism evidence="14 15">
    <name type="scientific">Mycoplasma phocimorsus</name>
    <dbReference type="NCBI Taxonomy" id="3045839"/>
    <lineage>
        <taxon>Bacteria</taxon>
        <taxon>Bacillati</taxon>
        <taxon>Mycoplasmatota</taxon>
        <taxon>Mollicutes</taxon>
        <taxon>Mycoplasmataceae</taxon>
        <taxon>Mycoplasma</taxon>
    </lineage>
</organism>
<dbReference type="SUPFAM" id="SSF52540">
    <property type="entry name" value="P-loop containing nucleoside triphosphate hydrolases"/>
    <property type="match status" value="1"/>
</dbReference>
<evidence type="ECO:0000256" key="1">
    <source>
        <dbReference type="ARBA" id="ARBA00004370"/>
    </source>
</evidence>
<keyword evidence="8" id="KW-0406">Ion transport</keyword>
<evidence type="ECO:0000256" key="12">
    <source>
        <dbReference type="ARBA" id="ARBA00026013"/>
    </source>
</evidence>
<evidence type="ECO:0000313" key="14">
    <source>
        <dbReference type="EMBL" id="MDJ1645558.1"/>
    </source>
</evidence>
<comment type="subcellular location">
    <subcellularLocation>
        <location evidence="1">Membrane</location>
    </subcellularLocation>
</comment>
<evidence type="ECO:0000256" key="10">
    <source>
        <dbReference type="ARBA" id="ARBA00023196"/>
    </source>
</evidence>
<keyword evidence="10" id="KW-0139">CF(1)</keyword>
<evidence type="ECO:0000256" key="5">
    <source>
        <dbReference type="ARBA" id="ARBA00022781"/>
    </source>
</evidence>
<keyword evidence="11" id="KW-0066">ATP synthesis</keyword>
<evidence type="ECO:0000259" key="13">
    <source>
        <dbReference type="SMART" id="SM00382"/>
    </source>
</evidence>
<dbReference type="GO" id="GO:0005524">
    <property type="term" value="F:ATP binding"/>
    <property type="evidence" value="ECO:0007669"/>
    <property type="project" value="UniProtKB-KW"/>
</dbReference>
<evidence type="ECO:0000256" key="8">
    <source>
        <dbReference type="ARBA" id="ARBA00023065"/>
    </source>
</evidence>
<keyword evidence="6" id="KW-0067">ATP-binding</keyword>
<dbReference type="SMART" id="SM00382">
    <property type="entry name" value="AAA"/>
    <property type="match status" value="1"/>
</dbReference>
<dbReference type="InterPro" id="IPR005294">
    <property type="entry name" value="ATP_synth_F1_asu"/>
</dbReference>
<keyword evidence="7" id="KW-1278">Translocase</keyword>
<sequence>MKQPIIKTIHDYIVSVEGKFDYKQNQIFTTKDQNVRMFVLSASKDQANLIISDKNYPLVLGDEIYETKDSLEVETSRSMFGKIVDIYGKTIFPVDQNQEESDIFPHKHNAFGVAHQLLSVQELDQQLFTGINIIDLMIPIGKGQRELIIGDRKTGKTHIALNAVINQAKLNTKCIYVAIGLKKEDLMNIYNRLKEHDVLDNVIILFADSSNAYEQYLSPYIGMAHAENISYEDDVLIIFDDLTKHANIVREMSLLLDKPVGREAMPSELFFLHSSLLERSGNFVNRKTISALPIISIVDNDLTSLIASNVISITDGQIVTSSDLFLKNKLPAIDINLSVSRTGSSVQNSIVRKIAKDIVKWFYAYKNQLKLASMDYELNKEAARKIGRGKQIDKLLEQRGISIYSQNQLILGSQIIIWDLLLEIDDKRKAFEFIQEFITKDQKAASIFQNIINNIEFDRQIAKNYFKYAIYKFSSTYNLNWNIEVENSYIINNEKKLFNEIKNNIGVDNGENN</sequence>
<dbReference type="GO" id="GO:0043531">
    <property type="term" value="F:ADP binding"/>
    <property type="evidence" value="ECO:0007669"/>
    <property type="project" value="TreeGrafter"/>
</dbReference>
<feature type="domain" description="AAA+ ATPase" evidence="13">
    <location>
        <begin position="142"/>
        <end position="324"/>
    </location>
</feature>
<evidence type="ECO:0000256" key="11">
    <source>
        <dbReference type="ARBA" id="ARBA00023310"/>
    </source>
</evidence>
<dbReference type="EMBL" id="JASDDP010000006">
    <property type="protein sequence ID" value="MDJ1645558.1"/>
    <property type="molecule type" value="Genomic_DNA"/>
</dbReference>
<dbReference type="Pfam" id="PF00006">
    <property type="entry name" value="ATP-synt_ab"/>
    <property type="match status" value="1"/>
</dbReference>
<evidence type="ECO:0000256" key="7">
    <source>
        <dbReference type="ARBA" id="ARBA00022967"/>
    </source>
</evidence>
<evidence type="ECO:0000256" key="2">
    <source>
        <dbReference type="ARBA" id="ARBA00008936"/>
    </source>
</evidence>
<name>A0AAJ1PRQ7_9MOLU</name>
<protein>
    <submittedName>
        <fullName evidence="14">ATP F0F1 synthase subunit alpha</fullName>
    </submittedName>
</protein>
<comment type="subunit">
    <text evidence="12">F-type ATPases have 2 components, CF(1) - the catalytic core - and CF(0) - the membrane proton channel. CF(1) has five subunits: alpha(3), beta(3), gamma(1), delta(1), epsilon(1). CF(0) has four main subunits: a(1), b(1), b'(1) and c(9-12).</text>
</comment>
<dbReference type="Pfam" id="PF00306">
    <property type="entry name" value="ATP-synt_ab_C"/>
    <property type="match status" value="1"/>
</dbReference>
<comment type="caution">
    <text evidence="14">The sequence shown here is derived from an EMBL/GenBank/DDBJ whole genome shotgun (WGS) entry which is preliminary data.</text>
</comment>
<keyword evidence="5" id="KW-0375">Hydrogen ion transport</keyword>
<keyword evidence="3" id="KW-0813">Transport</keyword>
<dbReference type="NCBIfam" id="NF045936">
    <property type="entry name" value="MSC_0619_alpha"/>
    <property type="match status" value="1"/>
</dbReference>
<dbReference type="RefSeq" id="WP_283827101.1">
    <property type="nucleotide sequence ID" value="NZ_JASDDP010000006.1"/>
</dbReference>
<dbReference type="AlphaFoldDB" id="A0AAJ1PRQ7"/>
<dbReference type="FunFam" id="3.40.50.300:FF:002432">
    <property type="entry name" value="ATP synthase subunit alpha, mitochondrial"/>
    <property type="match status" value="1"/>
</dbReference>
<proteinExistence type="inferred from homology"/>
<dbReference type="PROSITE" id="PS00152">
    <property type="entry name" value="ATPASE_ALPHA_BETA"/>
    <property type="match status" value="1"/>
</dbReference>
<dbReference type="InterPro" id="IPR000194">
    <property type="entry name" value="ATPase_F1/V1/A1_a/bsu_nucl-bd"/>
</dbReference>
<evidence type="ECO:0000256" key="6">
    <source>
        <dbReference type="ARBA" id="ARBA00022840"/>
    </source>
</evidence>
<dbReference type="InterPro" id="IPR000793">
    <property type="entry name" value="ATP_synth_asu_C"/>
</dbReference>
<evidence type="ECO:0000256" key="3">
    <source>
        <dbReference type="ARBA" id="ARBA00022448"/>
    </source>
</evidence>
<dbReference type="PANTHER" id="PTHR48082">
    <property type="entry name" value="ATP SYNTHASE SUBUNIT ALPHA, MITOCHONDRIAL"/>
    <property type="match status" value="1"/>
</dbReference>
<dbReference type="GO" id="GO:0045259">
    <property type="term" value="C:proton-transporting ATP synthase complex"/>
    <property type="evidence" value="ECO:0007669"/>
    <property type="project" value="UniProtKB-KW"/>
</dbReference>
<reference evidence="14" key="1">
    <citation type="submission" date="2023-05" db="EMBL/GenBank/DDBJ databases">
        <title>Mycoplasma phocimorsus sp. nov., isolated from Scandinavian patients with seal finger or septic arthritis after contact with seals.</title>
        <authorList>
            <person name="Skafte-Holm A."/>
            <person name="Pedersen T.R."/>
            <person name="Froelund M."/>
            <person name="Stegger M."/>
            <person name="Qvortrup K."/>
            <person name="Michaels D.L."/>
            <person name="Brown D.R."/>
            <person name="Jensen J.S."/>
        </authorList>
    </citation>
    <scope>NUCLEOTIDE SEQUENCE</scope>
    <source>
        <strain evidence="14">M5725</strain>
    </source>
</reference>
<accession>A0AAJ1PRQ7</accession>
<dbReference type="GO" id="GO:0046933">
    <property type="term" value="F:proton-transporting ATP synthase activity, rotational mechanism"/>
    <property type="evidence" value="ECO:0007669"/>
    <property type="project" value="InterPro"/>
</dbReference>
<dbReference type="InterPro" id="IPR027417">
    <property type="entry name" value="P-loop_NTPase"/>
</dbReference>
<comment type="similarity">
    <text evidence="2">Belongs to the ATPase alpha/beta chains family.</text>
</comment>
<dbReference type="NCBIfam" id="NF005523">
    <property type="entry name" value="PRK07165.1"/>
    <property type="match status" value="1"/>
</dbReference>
<dbReference type="Gene3D" id="3.40.50.12240">
    <property type="match status" value="1"/>
</dbReference>
<dbReference type="PANTHER" id="PTHR48082:SF2">
    <property type="entry name" value="ATP SYNTHASE SUBUNIT ALPHA, MITOCHONDRIAL"/>
    <property type="match status" value="1"/>
</dbReference>
<keyword evidence="9" id="KW-0472">Membrane</keyword>
<keyword evidence="4" id="KW-0547">Nucleotide-binding</keyword>
<evidence type="ECO:0000313" key="15">
    <source>
        <dbReference type="Proteomes" id="UP001224428"/>
    </source>
</evidence>
<dbReference type="InterPro" id="IPR020003">
    <property type="entry name" value="ATPase_a/bsu_AS"/>
</dbReference>